<evidence type="ECO:0000313" key="2">
    <source>
        <dbReference type="Proteomes" id="UP000470520"/>
    </source>
</evidence>
<gene>
    <name evidence="1" type="ORF">G3I21_27930</name>
</gene>
<reference evidence="1 2" key="1">
    <citation type="submission" date="2020-01" db="EMBL/GenBank/DDBJ databases">
        <title>Insect and environment-associated Actinomycetes.</title>
        <authorList>
            <person name="Currrie C."/>
            <person name="Chevrette M."/>
            <person name="Carlson C."/>
            <person name="Stubbendieck R."/>
            <person name="Wendt-Pienkowski E."/>
        </authorList>
    </citation>
    <scope>NUCLEOTIDE SEQUENCE [LARGE SCALE GENOMIC DNA]</scope>
    <source>
        <strain evidence="1 2">SID7754</strain>
    </source>
</reference>
<proteinExistence type="predicted"/>
<name>A0A7K3QZX8_9ACTN</name>
<dbReference type="Proteomes" id="UP000470520">
    <property type="component" value="Unassembled WGS sequence"/>
</dbReference>
<accession>A0A7K3QZX8</accession>
<evidence type="ECO:0000313" key="1">
    <source>
        <dbReference type="EMBL" id="NEB95459.1"/>
    </source>
</evidence>
<comment type="caution">
    <text evidence="1">The sequence shown here is derived from an EMBL/GenBank/DDBJ whole genome shotgun (WGS) entry which is preliminary data.</text>
</comment>
<dbReference type="EMBL" id="JAAGMR010000321">
    <property type="protein sequence ID" value="NEB95459.1"/>
    <property type="molecule type" value="Genomic_DNA"/>
</dbReference>
<sequence length="237" mass="25874">MSAVAQAVFGHPTSFASIPRDIRDATRLSASATYPSSFGVAMYGPQIHADQYDLFGELPGRLHTVLDEAVNKVLDIADLSDGGRSSNDLLTEQLAPLGQRAMKHIGALTAGLSDYEMGVRVTWHIPGGSVRHSDWTPSGVQRVHLLCEESEFTEAERITVTGWLGAASSFRGKVEIRTDSGEIIRASTEPELTGRLDLYFNKRVSADLEVTKVVFAGGRERKLYSVLSIRKLQADEL</sequence>
<protein>
    <submittedName>
        <fullName evidence="1">Uncharacterized protein</fullName>
    </submittedName>
</protein>
<dbReference type="AlphaFoldDB" id="A0A7K3QZX8"/>
<organism evidence="1 2">
    <name type="scientific">Streptomyces bauhiniae</name>
    <dbReference type="NCBI Taxonomy" id="2340725"/>
    <lineage>
        <taxon>Bacteria</taxon>
        <taxon>Bacillati</taxon>
        <taxon>Actinomycetota</taxon>
        <taxon>Actinomycetes</taxon>
        <taxon>Kitasatosporales</taxon>
        <taxon>Streptomycetaceae</taxon>
        <taxon>Streptomyces</taxon>
    </lineage>
</organism>